<reference evidence="2" key="1">
    <citation type="journal article" date="2023" name="Mol. Phylogenet. Evol.">
        <title>Genome-scale phylogeny and comparative genomics of the fungal order Sordariales.</title>
        <authorList>
            <person name="Hensen N."/>
            <person name="Bonometti L."/>
            <person name="Westerberg I."/>
            <person name="Brannstrom I.O."/>
            <person name="Guillou S."/>
            <person name="Cros-Aarteil S."/>
            <person name="Calhoun S."/>
            <person name="Haridas S."/>
            <person name="Kuo A."/>
            <person name="Mondo S."/>
            <person name="Pangilinan J."/>
            <person name="Riley R."/>
            <person name="LaButti K."/>
            <person name="Andreopoulos B."/>
            <person name="Lipzen A."/>
            <person name="Chen C."/>
            <person name="Yan M."/>
            <person name="Daum C."/>
            <person name="Ng V."/>
            <person name="Clum A."/>
            <person name="Steindorff A."/>
            <person name="Ohm R.A."/>
            <person name="Martin F."/>
            <person name="Silar P."/>
            <person name="Natvig D.O."/>
            <person name="Lalanne C."/>
            <person name="Gautier V."/>
            <person name="Ament-Velasquez S.L."/>
            <person name="Kruys A."/>
            <person name="Hutchinson M.I."/>
            <person name="Powell A.J."/>
            <person name="Barry K."/>
            <person name="Miller A.N."/>
            <person name="Grigoriev I.V."/>
            <person name="Debuchy R."/>
            <person name="Gladieux P."/>
            <person name="Hiltunen Thoren M."/>
            <person name="Johannesson H."/>
        </authorList>
    </citation>
    <scope>NUCLEOTIDE SEQUENCE</scope>
    <source>
        <strain evidence="2">CBS 958.72</strain>
    </source>
</reference>
<comment type="caution">
    <text evidence="2">The sequence shown here is derived from an EMBL/GenBank/DDBJ whole genome shotgun (WGS) entry which is preliminary data.</text>
</comment>
<evidence type="ECO:0000313" key="2">
    <source>
        <dbReference type="EMBL" id="KAK3378775.1"/>
    </source>
</evidence>
<dbReference type="AlphaFoldDB" id="A0AAE0KM63"/>
<feature type="region of interest" description="Disordered" evidence="1">
    <location>
        <begin position="63"/>
        <end position="85"/>
    </location>
</feature>
<dbReference type="EMBL" id="JAULSN010000002">
    <property type="protein sequence ID" value="KAK3378775.1"/>
    <property type="molecule type" value="Genomic_DNA"/>
</dbReference>
<keyword evidence="3" id="KW-1185">Reference proteome</keyword>
<name>A0AAE0KM63_9PEZI</name>
<reference evidence="2" key="2">
    <citation type="submission" date="2023-06" db="EMBL/GenBank/DDBJ databases">
        <authorList>
            <consortium name="Lawrence Berkeley National Laboratory"/>
            <person name="Haridas S."/>
            <person name="Hensen N."/>
            <person name="Bonometti L."/>
            <person name="Westerberg I."/>
            <person name="Brannstrom I.O."/>
            <person name="Guillou S."/>
            <person name="Cros-Aarteil S."/>
            <person name="Calhoun S."/>
            <person name="Kuo A."/>
            <person name="Mondo S."/>
            <person name="Pangilinan J."/>
            <person name="Riley R."/>
            <person name="Labutti K."/>
            <person name="Andreopoulos B."/>
            <person name="Lipzen A."/>
            <person name="Chen C."/>
            <person name="Yanf M."/>
            <person name="Daum C."/>
            <person name="Ng V."/>
            <person name="Clum A."/>
            <person name="Steindorff A."/>
            <person name="Ohm R."/>
            <person name="Martin F."/>
            <person name="Silar P."/>
            <person name="Natvig D."/>
            <person name="Lalanne C."/>
            <person name="Gautier V."/>
            <person name="Ament-Velasquez S.L."/>
            <person name="Kruys A."/>
            <person name="Hutchinson M.I."/>
            <person name="Powell A.J."/>
            <person name="Barry K."/>
            <person name="Miller A.N."/>
            <person name="Grigoriev I.V."/>
            <person name="Debuchy R."/>
            <person name="Gladieux P."/>
            <person name="Thoren M.H."/>
            <person name="Johannesson H."/>
        </authorList>
    </citation>
    <scope>NUCLEOTIDE SEQUENCE</scope>
    <source>
        <strain evidence="2">CBS 958.72</strain>
    </source>
</reference>
<feature type="region of interest" description="Disordered" evidence="1">
    <location>
        <begin position="203"/>
        <end position="225"/>
    </location>
</feature>
<evidence type="ECO:0000256" key="1">
    <source>
        <dbReference type="SAM" id="MobiDB-lite"/>
    </source>
</evidence>
<sequence length="225" mass="24036">MSQPCKPTQKSRFCVYTSALPRRGLKAGGQQVTKACTSSVFTKLGRSWAGPRPWRWAGRGHMSGIRAKRARRLPENSRRKSRRGPGMAVGAACFEIALPFCTILKLHSCGARRRPSPTKLGCDSLSLSETHHPLLLSRPRPSLSRALPSPAPPAAPARAKPSTLPPWRGGGGGDGRTRLVCCDCRPGGPRSSVQIQVGEKCRIDSPAAPGRGKGGGLECLHPPVQ</sequence>
<gene>
    <name evidence="2" type="ORF">B0T24DRAFT_609913</name>
</gene>
<protein>
    <submittedName>
        <fullName evidence="2">Uncharacterized protein</fullName>
    </submittedName>
</protein>
<evidence type="ECO:0000313" key="3">
    <source>
        <dbReference type="Proteomes" id="UP001287356"/>
    </source>
</evidence>
<proteinExistence type="predicted"/>
<feature type="region of interest" description="Disordered" evidence="1">
    <location>
        <begin position="135"/>
        <end position="172"/>
    </location>
</feature>
<accession>A0AAE0KM63</accession>
<feature type="compositionally biased region" description="Low complexity" evidence="1">
    <location>
        <begin position="135"/>
        <end position="148"/>
    </location>
</feature>
<organism evidence="2 3">
    <name type="scientific">Lasiosphaeria ovina</name>
    <dbReference type="NCBI Taxonomy" id="92902"/>
    <lineage>
        <taxon>Eukaryota</taxon>
        <taxon>Fungi</taxon>
        <taxon>Dikarya</taxon>
        <taxon>Ascomycota</taxon>
        <taxon>Pezizomycotina</taxon>
        <taxon>Sordariomycetes</taxon>
        <taxon>Sordariomycetidae</taxon>
        <taxon>Sordariales</taxon>
        <taxon>Lasiosphaeriaceae</taxon>
        <taxon>Lasiosphaeria</taxon>
    </lineage>
</organism>
<dbReference type="Proteomes" id="UP001287356">
    <property type="component" value="Unassembled WGS sequence"/>
</dbReference>